<dbReference type="PANTHER" id="PTHR46251:SF3">
    <property type="entry name" value="RUN DOMAIN-CONTAINING PROTEIN"/>
    <property type="match status" value="1"/>
</dbReference>
<dbReference type="OrthoDB" id="10029904at2759"/>
<feature type="compositionally biased region" description="Polar residues" evidence="3">
    <location>
        <begin position="516"/>
        <end position="529"/>
    </location>
</feature>
<comment type="similarity">
    <text evidence="2">Belongs to the RUNDC3 family.</text>
</comment>
<dbReference type="Proteomes" id="UP000822476">
    <property type="component" value="Unassembled WGS sequence"/>
</dbReference>
<feature type="compositionally biased region" description="Polar residues" evidence="3">
    <location>
        <begin position="393"/>
        <end position="423"/>
    </location>
</feature>
<feature type="compositionally biased region" description="Polar residues" evidence="3">
    <location>
        <begin position="555"/>
        <end position="569"/>
    </location>
</feature>
<dbReference type="Gene3D" id="1.20.58.900">
    <property type="match status" value="1"/>
</dbReference>
<keyword evidence="1" id="KW-0175">Coiled coil</keyword>
<evidence type="ECO:0000256" key="1">
    <source>
        <dbReference type="ARBA" id="ARBA00023054"/>
    </source>
</evidence>
<name>A0A8S9Z2F5_9TREM</name>
<evidence type="ECO:0000313" key="6">
    <source>
        <dbReference type="Proteomes" id="UP000822476"/>
    </source>
</evidence>
<sequence>MDGLSGGDGATNLIITKRSIVKVASVIVKIILDFSTKRPLDEHCSDVNNLITVLEHVFYHGLKVSKLRKFPHPWRYITNVGCDYLDCIKSVGLLNYLKNDHSKLRAWIKIALVRHCIHYTLSLIQKTAAGTIEQLYHEDALLRSPDFDVIVSATCSLVTLDFSLDLKDKELDFDGLRPIDYNPYLHFAPYPSLPVESPSNCRAGSEATDCNCGWRVRFVELQDAYESLAKKQHQLELQSDTKDTLLKSCAVKSARQKCYCQELESQILELQVQVTLFHEQCVRQLRAAGLTPSRLRPPTLKQWTEIGRRRRYLVSQARAAVNKTEPDVVEWAYPSIFAVDQGVDAMEYQSTEDGSTECHHSAGRRGRPSSLYFASTCRTRLEVGEEPRMECESSVTASPHSESSKRISQSGRTNTQSAYGSSDLSGSLENLSGRFGKQRFSDSCRYLTHVLTRKPIAAVRLGLQQMPEASEHFILPDFSGPHSMFSSFLSSGEVRECTDKVHVTREKVAEQPMPPNSGSFGKSHVSNPRSHPEGKTVGSRAASPLRSPLDDSKVLPNSSSTVKDTSVSNLSEQAAEAVDASLLDSLSSNELLEPSSEYGSRNIVHSTKEYYQITSQSEEDFSSSPETGHLDLSSGFSVVHSNSQTMDSINQETHQAVVDSDVSTTVGSENPVLADPRTSSAL</sequence>
<feature type="region of interest" description="Disordered" evidence="3">
    <location>
        <begin position="384"/>
        <end position="423"/>
    </location>
</feature>
<comment type="caution">
    <text evidence="5">The sequence shown here is derived from an EMBL/GenBank/DDBJ whole genome shotgun (WGS) entry which is preliminary data.</text>
</comment>
<protein>
    <recommendedName>
        <fullName evidence="4">RUN domain-containing protein</fullName>
    </recommendedName>
</protein>
<keyword evidence="6" id="KW-1185">Reference proteome</keyword>
<dbReference type="InterPro" id="IPR047340">
    <property type="entry name" value="RUNDC3A_B"/>
</dbReference>
<evidence type="ECO:0000259" key="4">
    <source>
        <dbReference type="PROSITE" id="PS50826"/>
    </source>
</evidence>
<evidence type="ECO:0000256" key="3">
    <source>
        <dbReference type="SAM" id="MobiDB-lite"/>
    </source>
</evidence>
<dbReference type="SUPFAM" id="SSF140741">
    <property type="entry name" value="RUN domain-like"/>
    <property type="match status" value="1"/>
</dbReference>
<reference evidence="5" key="1">
    <citation type="submission" date="2019-07" db="EMBL/GenBank/DDBJ databases">
        <title>Annotation for the trematode Paragonimus miyazaki's.</title>
        <authorList>
            <person name="Choi Y.-J."/>
        </authorList>
    </citation>
    <scope>NUCLEOTIDE SEQUENCE</scope>
    <source>
        <strain evidence="5">Japan</strain>
    </source>
</reference>
<gene>
    <name evidence="5" type="ORF">EG68_03081</name>
</gene>
<dbReference type="EMBL" id="JTDE01001065">
    <property type="protein sequence ID" value="KAF7259730.1"/>
    <property type="molecule type" value="Genomic_DNA"/>
</dbReference>
<dbReference type="PANTHER" id="PTHR46251">
    <property type="entry name" value="RUN DOMAIN-CONTAINING 3 PROTEIN RUNDC3"/>
    <property type="match status" value="1"/>
</dbReference>
<dbReference type="InterPro" id="IPR004012">
    <property type="entry name" value="Run_dom"/>
</dbReference>
<feature type="region of interest" description="Disordered" evidence="3">
    <location>
        <begin position="506"/>
        <end position="569"/>
    </location>
</feature>
<dbReference type="AlphaFoldDB" id="A0A8S9Z2F5"/>
<feature type="region of interest" description="Disordered" evidence="3">
    <location>
        <begin position="653"/>
        <end position="682"/>
    </location>
</feature>
<organism evidence="5 6">
    <name type="scientific">Paragonimus skrjabini miyazakii</name>
    <dbReference type="NCBI Taxonomy" id="59628"/>
    <lineage>
        <taxon>Eukaryota</taxon>
        <taxon>Metazoa</taxon>
        <taxon>Spiralia</taxon>
        <taxon>Lophotrochozoa</taxon>
        <taxon>Platyhelminthes</taxon>
        <taxon>Trematoda</taxon>
        <taxon>Digenea</taxon>
        <taxon>Plagiorchiida</taxon>
        <taxon>Troglotremata</taxon>
        <taxon>Troglotrematidae</taxon>
        <taxon>Paragonimus</taxon>
    </lineage>
</organism>
<feature type="domain" description="RUN" evidence="4">
    <location>
        <begin position="41"/>
        <end position="169"/>
    </location>
</feature>
<proteinExistence type="inferred from homology"/>
<evidence type="ECO:0000256" key="2">
    <source>
        <dbReference type="ARBA" id="ARBA00034727"/>
    </source>
</evidence>
<accession>A0A8S9Z2F5</accession>
<dbReference type="Pfam" id="PF02759">
    <property type="entry name" value="RUN"/>
    <property type="match status" value="1"/>
</dbReference>
<dbReference type="InterPro" id="IPR037213">
    <property type="entry name" value="Run_dom_sf"/>
</dbReference>
<dbReference type="PROSITE" id="PS50826">
    <property type="entry name" value="RUN"/>
    <property type="match status" value="1"/>
</dbReference>
<evidence type="ECO:0000313" key="5">
    <source>
        <dbReference type="EMBL" id="KAF7259730.1"/>
    </source>
</evidence>
<dbReference type="SMART" id="SM00593">
    <property type="entry name" value="RUN"/>
    <property type="match status" value="1"/>
</dbReference>
<dbReference type="CDD" id="cd17671">
    <property type="entry name" value="RUN"/>
    <property type="match status" value="1"/>
</dbReference>
<feature type="compositionally biased region" description="Low complexity" evidence="3">
    <location>
        <begin position="657"/>
        <end position="666"/>
    </location>
</feature>